<dbReference type="EMBL" id="MU155341">
    <property type="protein sequence ID" value="KAF9475228.1"/>
    <property type="molecule type" value="Genomic_DNA"/>
</dbReference>
<keyword evidence="1" id="KW-0472">Membrane</keyword>
<keyword evidence="1" id="KW-0812">Transmembrane</keyword>
<evidence type="ECO:0000256" key="1">
    <source>
        <dbReference type="SAM" id="Phobius"/>
    </source>
</evidence>
<gene>
    <name evidence="2" type="ORF">BDN70DRAFT_268426</name>
</gene>
<sequence>MPPTYTTWTCLTRIHRRCPSTPLSAPKLCQQPRLKYVSSYQSRLIHPSDALSVEIRRASESHPIVGACRRCVFHYDVSCTLKPTSRTPTSLRTTSLRVLFWFYPTFFPSLHLLDFALTYVVSRTLWSSRPGRRRQFLLSSLISLADIQNGAENVRSAVLAYLIHARPGDRRELQPVSKLR</sequence>
<protein>
    <submittedName>
        <fullName evidence="2">Uncharacterized protein</fullName>
    </submittedName>
</protein>
<accession>A0A9P5YU85</accession>
<feature type="transmembrane region" description="Helical" evidence="1">
    <location>
        <begin position="100"/>
        <end position="126"/>
    </location>
</feature>
<proteinExistence type="predicted"/>
<organism evidence="2 3">
    <name type="scientific">Pholiota conissans</name>
    <dbReference type="NCBI Taxonomy" id="109636"/>
    <lineage>
        <taxon>Eukaryota</taxon>
        <taxon>Fungi</taxon>
        <taxon>Dikarya</taxon>
        <taxon>Basidiomycota</taxon>
        <taxon>Agaricomycotina</taxon>
        <taxon>Agaricomycetes</taxon>
        <taxon>Agaricomycetidae</taxon>
        <taxon>Agaricales</taxon>
        <taxon>Agaricineae</taxon>
        <taxon>Strophariaceae</taxon>
        <taxon>Pholiota</taxon>
    </lineage>
</organism>
<reference evidence="2" key="1">
    <citation type="submission" date="2020-11" db="EMBL/GenBank/DDBJ databases">
        <authorList>
            <consortium name="DOE Joint Genome Institute"/>
            <person name="Ahrendt S."/>
            <person name="Riley R."/>
            <person name="Andreopoulos W."/>
            <person name="Labutti K."/>
            <person name="Pangilinan J."/>
            <person name="Ruiz-Duenas F.J."/>
            <person name="Barrasa J.M."/>
            <person name="Sanchez-Garcia M."/>
            <person name="Camarero S."/>
            <person name="Miyauchi S."/>
            <person name="Serrano A."/>
            <person name="Linde D."/>
            <person name="Babiker R."/>
            <person name="Drula E."/>
            <person name="Ayuso-Fernandez I."/>
            <person name="Pacheco R."/>
            <person name="Padilla G."/>
            <person name="Ferreira P."/>
            <person name="Barriuso J."/>
            <person name="Kellner H."/>
            <person name="Castanera R."/>
            <person name="Alfaro M."/>
            <person name="Ramirez L."/>
            <person name="Pisabarro A.G."/>
            <person name="Kuo A."/>
            <person name="Tritt A."/>
            <person name="Lipzen A."/>
            <person name="He G."/>
            <person name="Yan M."/>
            <person name="Ng V."/>
            <person name="Cullen D."/>
            <person name="Martin F."/>
            <person name="Rosso M.-N."/>
            <person name="Henrissat B."/>
            <person name="Hibbett D."/>
            <person name="Martinez A.T."/>
            <person name="Grigoriev I.V."/>
        </authorList>
    </citation>
    <scope>NUCLEOTIDE SEQUENCE</scope>
    <source>
        <strain evidence="2">CIRM-BRFM 674</strain>
    </source>
</reference>
<evidence type="ECO:0000313" key="2">
    <source>
        <dbReference type="EMBL" id="KAF9475228.1"/>
    </source>
</evidence>
<dbReference type="Proteomes" id="UP000807469">
    <property type="component" value="Unassembled WGS sequence"/>
</dbReference>
<dbReference type="AlphaFoldDB" id="A0A9P5YU85"/>
<comment type="caution">
    <text evidence="2">The sequence shown here is derived from an EMBL/GenBank/DDBJ whole genome shotgun (WGS) entry which is preliminary data.</text>
</comment>
<name>A0A9P5YU85_9AGAR</name>
<keyword evidence="3" id="KW-1185">Reference proteome</keyword>
<evidence type="ECO:0000313" key="3">
    <source>
        <dbReference type="Proteomes" id="UP000807469"/>
    </source>
</evidence>
<keyword evidence="1" id="KW-1133">Transmembrane helix</keyword>